<protein>
    <submittedName>
        <fullName evidence="1">Uncharacterized protein</fullName>
    </submittedName>
</protein>
<name>A0A238YAL4_9ACTN</name>
<dbReference type="Proteomes" id="UP000198420">
    <property type="component" value="Unassembled WGS sequence"/>
</dbReference>
<evidence type="ECO:0000313" key="1">
    <source>
        <dbReference type="EMBL" id="SNR68306.1"/>
    </source>
</evidence>
<sequence length="388" mass="42863">MTIMQQSSRVDGATGRTVIFTAWLNGVRPEAMADVALAEARDCFGSDAVLNVVSSRINPPGRTSLIEVAAIMSTTSPQVDEHVRSATTFRLIGNAMGNMERGAFVKARRLFGPDTLLRVVASRVEEAPGPDATHDPFLAEFDIAVFPQAAAGTRTCVLTLVDVITGNSIEEMERRARHEGRQFFGPDAELRVTFRDVCTTPERLGTKDRFFSMYVDVEAVLSGPPQFDERPCTTFRAGEVSGNSMRQMERRVLHKARQFFGPDAEYRVVFRDGVDGVQSTPYYIETKDRFYARSVDVEVILSSSAQVDEPAGEHVLTLHDTIRGNSRKQLEREALREARRRLGWRLGRGAVLQVKFRDGFLGATSDKRAATGRYFAAIVDVYASGGAA</sequence>
<accession>A0A238YAL4</accession>
<evidence type="ECO:0000313" key="2">
    <source>
        <dbReference type="Proteomes" id="UP000198420"/>
    </source>
</evidence>
<reference evidence="2" key="1">
    <citation type="submission" date="2017-06" db="EMBL/GenBank/DDBJ databases">
        <authorList>
            <person name="Varghese N."/>
            <person name="Submissions S."/>
        </authorList>
    </citation>
    <scope>NUCLEOTIDE SEQUENCE [LARGE SCALE GENOMIC DNA]</scope>
    <source>
        <strain evidence="2">DSM 44485</strain>
    </source>
</reference>
<proteinExistence type="predicted"/>
<dbReference type="EMBL" id="FZNP01000005">
    <property type="protein sequence ID" value="SNR68306.1"/>
    <property type="molecule type" value="Genomic_DNA"/>
</dbReference>
<organism evidence="1 2">
    <name type="scientific">Actinomadura mexicana</name>
    <dbReference type="NCBI Taxonomy" id="134959"/>
    <lineage>
        <taxon>Bacteria</taxon>
        <taxon>Bacillati</taxon>
        <taxon>Actinomycetota</taxon>
        <taxon>Actinomycetes</taxon>
        <taxon>Streptosporangiales</taxon>
        <taxon>Thermomonosporaceae</taxon>
        <taxon>Actinomadura</taxon>
    </lineage>
</organism>
<dbReference type="RefSeq" id="WP_089312491.1">
    <property type="nucleotide sequence ID" value="NZ_FZNP01000005.1"/>
</dbReference>
<keyword evidence="2" id="KW-1185">Reference proteome</keyword>
<gene>
    <name evidence="1" type="ORF">SAMN06265355_105404</name>
</gene>
<dbReference type="AlphaFoldDB" id="A0A238YAL4"/>